<evidence type="ECO:0000259" key="1">
    <source>
        <dbReference type="Pfam" id="PF08885"/>
    </source>
</evidence>
<organism evidence="2 3">
    <name type="scientific">Flavobacterium croceum DSM 17960</name>
    <dbReference type="NCBI Taxonomy" id="1121886"/>
    <lineage>
        <taxon>Bacteria</taxon>
        <taxon>Pseudomonadati</taxon>
        <taxon>Bacteroidota</taxon>
        <taxon>Flavobacteriia</taxon>
        <taxon>Flavobacteriales</taxon>
        <taxon>Flavobacteriaceae</taxon>
        <taxon>Flavobacterium</taxon>
    </lineage>
</organism>
<dbReference type="RefSeq" id="WP_103725237.1">
    <property type="nucleotide sequence ID" value="NZ_PQNY01000003.1"/>
</dbReference>
<dbReference type="AlphaFoldDB" id="A0A2S4NA65"/>
<proteinExistence type="predicted"/>
<dbReference type="GO" id="GO:0016788">
    <property type="term" value="F:hydrolase activity, acting on ester bonds"/>
    <property type="evidence" value="ECO:0007669"/>
    <property type="project" value="UniProtKB-ARBA"/>
</dbReference>
<dbReference type="Pfam" id="PF08885">
    <property type="entry name" value="GSCFA"/>
    <property type="match status" value="1"/>
</dbReference>
<feature type="domain" description="GSCFA" evidence="1">
    <location>
        <begin position="22"/>
        <end position="256"/>
    </location>
</feature>
<evidence type="ECO:0000313" key="2">
    <source>
        <dbReference type="EMBL" id="POS02578.1"/>
    </source>
</evidence>
<comment type="caution">
    <text evidence="2">The sequence shown here is derived from an EMBL/GenBank/DDBJ whole genome shotgun (WGS) entry which is preliminary data.</text>
</comment>
<name>A0A2S4NA65_9FLAO</name>
<dbReference type="SUPFAM" id="SSF52266">
    <property type="entry name" value="SGNH hydrolase"/>
    <property type="match status" value="1"/>
</dbReference>
<dbReference type="InterPro" id="IPR036514">
    <property type="entry name" value="SGNH_hydro_sf"/>
</dbReference>
<dbReference type="EMBL" id="PQNY01000003">
    <property type="protein sequence ID" value="POS02578.1"/>
    <property type="molecule type" value="Genomic_DNA"/>
</dbReference>
<reference evidence="2 3" key="1">
    <citation type="submission" date="2018-01" db="EMBL/GenBank/DDBJ databases">
        <title>Genomic Encyclopedia of Type Strains, Phase I: the one thousand microbial genomes (KMG-I) project.</title>
        <authorList>
            <person name="Goeker M."/>
        </authorList>
    </citation>
    <scope>NUCLEOTIDE SEQUENCE [LARGE SCALE GENOMIC DNA]</scope>
    <source>
        <strain evidence="2 3">DSM 17960</strain>
    </source>
</reference>
<dbReference type="Gene3D" id="3.40.50.1110">
    <property type="entry name" value="SGNH hydrolase"/>
    <property type="match status" value="1"/>
</dbReference>
<protein>
    <submittedName>
        <fullName evidence="2">GSCFA family protein</fullName>
    </submittedName>
</protein>
<accession>A0A2S4NA65</accession>
<keyword evidence="3" id="KW-1185">Reference proteome</keyword>
<dbReference type="InterPro" id="IPR014982">
    <property type="entry name" value="GSCFA"/>
</dbReference>
<sequence>MNFTTPIFIQKPTSTVNYDSELLLLGSCFAENIGAKFEYFKFKTIINPFGIIFNAVSLEKIMKRIVFKQYFTKNDLFFHNDLWHSFEVHSQYSNTDKEQFLQFLNKIIVETHNQLTTLSHCIITLGTSWVYHHNQSNTIVANCHKIPQKEFTKQLLSVDEITQSLKNTIALIHSINPTIECIITISPVRHSKDGFFENNVSKAHLFSAVYQMLNQQKIYYFPSYEIVMDELRDYRFFEKDMLHPNALAVDYIWKKFTAVFFVPETIKVMQDIDAIQKALQHKPFNPTTETHLNFLKNIEKKIATLASKIPHLKF</sequence>
<gene>
    <name evidence="2" type="ORF">Q361_10387</name>
</gene>
<dbReference type="OrthoDB" id="9807687at2"/>
<evidence type="ECO:0000313" key="3">
    <source>
        <dbReference type="Proteomes" id="UP000237056"/>
    </source>
</evidence>
<dbReference type="Proteomes" id="UP000237056">
    <property type="component" value="Unassembled WGS sequence"/>
</dbReference>